<gene>
    <name evidence="2" type="ORF">AB1Y20_006637</name>
</gene>
<keyword evidence="3" id="KW-1185">Reference proteome</keyword>
<dbReference type="EMBL" id="JBGBPQ010000015">
    <property type="protein sequence ID" value="KAL1510317.1"/>
    <property type="molecule type" value="Genomic_DNA"/>
</dbReference>
<evidence type="ECO:0000256" key="1">
    <source>
        <dbReference type="SAM" id="MobiDB-lite"/>
    </source>
</evidence>
<evidence type="ECO:0000313" key="3">
    <source>
        <dbReference type="Proteomes" id="UP001515480"/>
    </source>
</evidence>
<accession>A0AB34IYN2</accession>
<dbReference type="AlphaFoldDB" id="A0AB34IYN2"/>
<reference evidence="2 3" key="1">
    <citation type="journal article" date="2024" name="Science">
        <title>Giant polyketide synthase enzymes in the biosynthesis of giant marine polyether toxins.</title>
        <authorList>
            <person name="Fallon T.R."/>
            <person name="Shende V.V."/>
            <person name="Wierzbicki I.H."/>
            <person name="Pendleton A.L."/>
            <person name="Watervoot N.F."/>
            <person name="Auber R.P."/>
            <person name="Gonzalez D.J."/>
            <person name="Wisecaver J.H."/>
            <person name="Moore B.S."/>
        </authorList>
    </citation>
    <scope>NUCLEOTIDE SEQUENCE [LARGE SCALE GENOMIC DNA]</scope>
    <source>
        <strain evidence="2 3">12B1</strain>
    </source>
</reference>
<feature type="compositionally biased region" description="Low complexity" evidence="1">
    <location>
        <begin position="50"/>
        <end position="59"/>
    </location>
</feature>
<comment type="caution">
    <text evidence="2">The sequence shown here is derived from an EMBL/GenBank/DDBJ whole genome shotgun (WGS) entry which is preliminary data.</text>
</comment>
<feature type="compositionally biased region" description="Basic and acidic residues" evidence="1">
    <location>
        <begin position="62"/>
        <end position="87"/>
    </location>
</feature>
<feature type="region of interest" description="Disordered" evidence="1">
    <location>
        <begin position="1"/>
        <end position="145"/>
    </location>
</feature>
<proteinExistence type="predicted"/>
<dbReference type="Proteomes" id="UP001515480">
    <property type="component" value="Unassembled WGS sequence"/>
</dbReference>
<organism evidence="2 3">
    <name type="scientific">Prymnesium parvum</name>
    <name type="common">Toxic golden alga</name>
    <dbReference type="NCBI Taxonomy" id="97485"/>
    <lineage>
        <taxon>Eukaryota</taxon>
        <taxon>Haptista</taxon>
        <taxon>Haptophyta</taxon>
        <taxon>Prymnesiophyceae</taxon>
        <taxon>Prymnesiales</taxon>
        <taxon>Prymnesiaceae</taxon>
        <taxon>Prymnesium</taxon>
    </lineage>
</organism>
<feature type="compositionally biased region" description="Low complexity" evidence="1">
    <location>
        <begin position="17"/>
        <end position="31"/>
    </location>
</feature>
<evidence type="ECO:0000313" key="2">
    <source>
        <dbReference type="EMBL" id="KAL1510317.1"/>
    </source>
</evidence>
<protein>
    <submittedName>
        <fullName evidence="2">Uncharacterized protein</fullName>
    </submittedName>
</protein>
<sequence length="145" mass="15978">MRPPAPPREPLQAQSHPSGSSPTPGAAPEASRPVSPPQNASPQTGRKTDQQPTLQPQQQVKIDQHEDAVAAQLKRERERTREQDLHINDLQQQLDDMKSIILRMKQPPSPSSSSDSEHDDGSGYTDDESNSSSNPSRPQSPIYAW</sequence>
<feature type="compositionally biased region" description="Low complexity" evidence="1">
    <location>
        <begin position="130"/>
        <end position="145"/>
    </location>
</feature>
<name>A0AB34IYN2_PRYPA</name>